<evidence type="ECO:0000256" key="2">
    <source>
        <dbReference type="SAM" id="Phobius"/>
    </source>
</evidence>
<keyword evidence="2" id="KW-1133">Transmembrane helix</keyword>
<reference evidence="3 4" key="1">
    <citation type="submission" date="2024-09" db="EMBL/GenBank/DDBJ databases">
        <authorList>
            <person name="Lee S.D."/>
        </authorList>
    </citation>
    <scope>NUCLEOTIDE SEQUENCE [LARGE SCALE GENOMIC DNA]</scope>
    <source>
        <strain evidence="3 4">N8-3</strain>
    </source>
</reference>
<feature type="compositionally biased region" description="Basic and acidic residues" evidence="1">
    <location>
        <begin position="15"/>
        <end position="73"/>
    </location>
</feature>
<keyword evidence="2" id="KW-0812">Transmembrane</keyword>
<evidence type="ECO:0000256" key="1">
    <source>
        <dbReference type="SAM" id="MobiDB-lite"/>
    </source>
</evidence>
<name>A0ABV6VSQ4_9ACTN</name>
<dbReference type="RefSeq" id="WP_380534250.1">
    <property type="nucleotide sequence ID" value="NZ_JBHFAB010000005.1"/>
</dbReference>
<sequence>MFRRSSQDAPADAVTLEKPDAPERPDAEAKKGRPTPKRSEAEANRRGRAYVPKDRKEAAKDARARDRAAREKARAALMSGDEAGLPARDKGPVRRLARDYVDSRWTAAEWFLPFAVVILLLSVTRNSAMQSLSLVLWVLIIAVMVVHSFVLAFGLRKQLRLRFPDKSHKGAIAYMLIRTLQMRRLRLPKPQVKRGQKP</sequence>
<dbReference type="EMBL" id="JBHFAB010000005">
    <property type="protein sequence ID" value="MFC1416747.1"/>
    <property type="molecule type" value="Genomic_DNA"/>
</dbReference>
<keyword evidence="4" id="KW-1185">Reference proteome</keyword>
<dbReference type="Proteomes" id="UP001592531">
    <property type="component" value="Unassembled WGS sequence"/>
</dbReference>
<organism evidence="3 4">
    <name type="scientific">Streptacidiphilus cavernicola</name>
    <dbReference type="NCBI Taxonomy" id="3342716"/>
    <lineage>
        <taxon>Bacteria</taxon>
        <taxon>Bacillati</taxon>
        <taxon>Actinomycetota</taxon>
        <taxon>Actinomycetes</taxon>
        <taxon>Kitasatosporales</taxon>
        <taxon>Streptomycetaceae</taxon>
        <taxon>Streptacidiphilus</taxon>
    </lineage>
</organism>
<accession>A0ABV6VSQ4</accession>
<feature type="transmembrane region" description="Helical" evidence="2">
    <location>
        <begin position="105"/>
        <end position="123"/>
    </location>
</feature>
<keyword evidence="2" id="KW-0472">Membrane</keyword>
<gene>
    <name evidence="3" type="ORF">ACEZDE_08840</name>
</gene>
<evidence type="ECO:0000313" key="3">
    <source>
        <dbReference type="EMBL" id="MFC1416747.1"/>
    </source>
</evidence>
<dbReference type="Pfam" id="PF11241">
    <property type="entry name" value="DUF3043"/>
    <property type="match status" value="1"/>
</dbReference>
<evidence type="ECO:0000313" key="4">
    <source>
        <dbReference type="Proteomes" id="UP001592531"/>
    </source>
</evidence>
<proteinExistence type="predicted"/>
<comment type="caution">
    <text evidence="3">The sequence shown here is derived from an EMBL/GenBank/DDBJ whole genome shotgun (WGS) entry which is preliminary data.</text>
</comment>
<dbReference type="InterPro" id="IPR021403">
    <property type="entry name" value="DUF3043"/>
</dbReference>
<protein>
    <submittedName>
        <fullName evidence="3">DUF3043 domain-containing protein</fullName>
    </submittedName>
</protein>
<feature type="transmembrane region" description="Helical" evidence="2">
    <location>
        <begin position="135"/>
        <end position="155"/>
    </location>
</feature>
<feature type="region of interest" description="Disordered" evidence="1">
    <location>
        <begin position="1"/>
        <end position="73"/>
    </location>
</feature>